<gene>
    <name evidence="1" type="primary">GATC</name>
    <name evidence="2" type="ORF">SI8410_01000424</name>
</gene>
<protein>
    <recommendedName>
        <fullName evidence="1">Glutamyl-tRNA(Gln) amidotransferase subunit C, chloroplastic/mitochondrial</fullName>
        <shortName evidence="1">Glu-AdT subunit C</shortName>
        <ecNumber evidence="1">6.3.5.-</ecNumber>
    </recommendedName>
</protein>
<dbReference type="GO" id="GO:0032543">
    <property type="term" value="P:mitochondrial translation"/>
    <property type="evidence" value="ECO:0007669"/>
    <property type="project" value="UniProtKB-UniRule"/>
</dbReference>
<name>A0A7I8JY10_SPIIN</name>
<evidence type="ECO:0000313" key="2">
    <source>
        <dbReference type="EMBL" id="CAA7388122.1"/>
    </source>
</evidence>
<keyword evidence="3" id="KW-1185">Reference proteome</keyword>
<evidence type="ECO:0000256" key="1">
    <source>
        <dbReference type="HAMAP-Rule" id="MF_03149"/>
    </source>
</evidence>
<comment type="subunit">
    <text evidence="1">Subunit of the heterotrimeric GatCAB amidotransferase (AdT) complex, composed of A, B and C subunits.</text>
</comment>
<keyword evidence="1" id="KW-0934">Plastid</keyword>
<dbReference type="EMBL" id="LR746264">
    <property type="protein sequence ID" value="CAA7388122.1"/>
    <property type="molecule type" value="Genomic_DNA"/>
</dbReference>
<keyword evidence="1" id="KW-0547">Nucleotide-binding</keyword>
<dbReference type="GO" id="GO:0009507">
    <property type="term" value="C:chloroplast"/>
    <property type="evidence" value="ECO:0007669"/>
    <property type="project" value="UniProtKB-SubCell"/>
</dbReference>
<dbReference type="GO" id="GO:0005524">
    <property type="term" value="F:ATP binding"/>
    <property type="evidence" value="ECO:0007669"/>
    <property type="project" value="UniProtKB-KW"/>
</dbReference>
<dbReference type="GO" id="GO:0070681">
    <property type="term" value="P:glutaminyl-tRNAGln biosynthesis via transamidation"/>
    <property type="evidence" value="ECO:0007669"/>
    <property type="project" value="UniProtKB-UniRule"/>
</dbReference>
<dbReference type="GO" id="GO:0050567">
    <property type="term" value="F:glutaminyl-tRNA synthase (glutamine-hydrolyzing) activity"/>
    <property type="evidence" value="ECO:0007669"/>
    <property type="project" value="UniProtKB-UniRule"/>
</dbReference>
<dbReference type="HAMAP" id="MF_00122">
    <property type="entry name" value="GatC"/>
    <property type="match status" value="1"/>
</dbReference>
<dbReference type="GO" id="GO:0005739">
    <property type="term" value="C:mitochondrion"/>
    <property type="evidence" value="ECO:0007669"/>
    <property type="project" value="UniProtKB-SubCell"/>
</dbReference>
<keyword evidence="1" id="KW-0496">Mitochondrion</keyword>
<evidence type="ECO:0000313" key="3">
    <source>
        <dbReference type="Proteomes" id="UP000663760"/>
    </source>
</evidence>
<keyword evidence="1" id="KW-0067">ATP-binding</keyword>
<reference evidence="2" key="1">
    <citation type="submission" date="2020-02" db="EMBL/GenBank/DDBJ databases">
        <authorList>
            <person name="Scholz U."/>
            <person name="Mascher M."/>
            <person name="Fiebig A."/>
        </authorList>
    </citation>
    <scope>NUCLEOTIDE SEQUENCE</scope>
</reference>
<dbReference type="PANTHER" id="PTHR15004:SF0">
    <property type="entry name" value="GLUTAMYL-TRNA(GLN) AMIDOTRANSFERASE SUBUNIT C, MITOCHONDRIAL"/>
    <property type="match status" value="1"/>
</dbReference>
<organism evidence="2 3">
    <name type="scientific">Spirodela intermedia</name>
    <name type="common">Intermediate duckweed</name>
    <dbReference type="NCBI Taxonomy" id="51605"/>
    <lineage>
        <taxon>Eukaryota</taxon>
        <taxon>Viridiplantae</taxon>
        <taxon>Streptophyta</taxon>
        <taxon>Embryophyta</taxon>
        <taxon>Tracheophyta</taxon>
        <taxon>Spermatophyta</taxon>
        <taxon>Magnoliopsida</taxon>
        <taxon>Liliopsida</taxon>
        <taxon>Araceae</taxon>
        <taxon>Lemnoideae</taxon>
        <taxon>Spirodela</taxon>
    </lineage>
</organism>
<proteinExistence type="inferred from homology"/>
<dbReference type="InterPro" id="IPR003837">
    <property type="entry name" value="GatC"/>
</dbReference>
<dbReference type="OrthoDB" id="2020502at2759"/>
<dbReference type="InterPro" id="IPR036113">
    <property type="entry name" value="Asp/Glu-ADT_sf_sub_c"/>
</dbReference>
<dbReference type="AlphaFoldDB" id="A0A7I8JY10"/>
<dbReference type="GO" id="GO:0030956">
    <property type="term" value="C:glutamyl-tRNA(Gln) amidotransferase complex"/>
    <property type="evidence" value="ECO:0007669"/>
    <property type="project" value="UniProtKB-UniRule"/>
</dbReference>
<keyword evidence="1" id="KW-0436">Ligase</keyword>
<accession>A0A7I8JY10</accession>
<dbReference type="NCBIfam" id="TIGR00135">
    <property type="entry name" value="gatC"/>
    <property type="match status" value="1"/>
</dbReference>
<keyword evidence="1" id="KW-0150">Chloroplast</keyword>
<dbReference type="GO" id="GO:0006450">
    <property type="term" value="P:regulation of translational fidelity"/>
    <property type="evidence" value="ECO:0007669"/>
    <property type="project" value="InterPro"/>
</dbReference>
<dbReference type="Gene3D" id="1.10.20.60">
    <property type="entry name" value="Glu-tRNAGln amidotransferase C subunit, N-terminal domain"/>
    <property type="match status" value="1"/>
</dbReference>
<dbReference type="SUPFAM" id="SSF141000">
    <property type="entry name" value="Glu-tRNAGln amidotransferase C subunit"/>
    <property type="match status" value="1"/>
</dbReference>
<comment type="function">
    <text evidence="1">Allows the formation of correctly charged Gln-tRNA(Gln) through the transamidation of misacylated Glu-tRNA(Gln) in chloroplasts and mitochondria. The reaction takes place in the presence of glutamine and ATP through an activated gamma-phospho-Glu-tRNA(Gln).</text>
</comment>
<dbReference type="EC" id="6.3.5.-" evidence="1"/>
<comment type="catalytic activity">
    <reaction evidence="1">
        <text>L-glutamyl-tRNA(Gln) + L-glutamine + ATP + H2O = L-glutaminyl-tRNA(Gln) + L-glutamate + ADP + phosphate + H(+)</text>
        <dbReference type="Rhea" id="RHEA:17521"/>
        <dbReference type="Rhea" id="RHEA-COMP:9681"/>
        <dbReference type="Rhea" id="RHEA-COMP:9684"/>
        <dbReference type="ChEBI" id="CHEBI:15377"/>
        <dbReference type="ChEBI" id="CHEBI:15378"/>
        <dbReference type="ChEBI" id="CHEBI:29985"/>
        <dbReference type="ChEBI" id="CHEBI:30616"/>
        <dbReference type="ChEBI" id="CHEBI:43474"/>
        <dbReference type="ChEBI" id="CHEBI:58359"/>
        <dbReference type="ChEBI" id="CHEBI:78520"/>
        <dbReference type="ChEBI" id="CHEBI:78521"/>
        <dbReference type="ChEBI" id="CHEBI:456216"/>
    </reaction>
</comment>
<comment type="similarity">
    <text evidence="1">Belongs to the GatC family.</text>
</comment>
<keyword evidence="1" id="KW-0648">Protein biosynthesis</keyword>
<dbReference type="PANTHER" id="PTHR15004">
    <property type="entry name" value="GLUTAMYL-TRNA(GLN) AMIDOTRANSFERASE SUBUNIT C, MITOCHONDRIAL"/>
    <property type="match status" value="1"/>
</dbReference>
<sequence>MITSVIGFGAASGVAAARMAGWARYSLHTGLRSYSPSSRRLFCSRTYAALEPPNVHRLAETARISVSPEEVEEFTPKIRQVVDWFGQLQAVDLESIDPALRVDTVVNDNLREDVPESFDNRPAMLAAVPSFEEPYIKVPRVLNKE</sequence>
<dbReference type="Pfam" id="PF02686">
    <property type="entry name" value="GatC"/>
    <property type="match status" value="1"/>
</dbReference>
<dbReference type="Proteomes" id="UP000663760">
    <property type="component" value="Chromosome 1"/>
</dbReference>
<comment type="subcellular location">
    <subcellularLocation>
        <location evidence="1">Mitochondrion</location>
    </subcellularLocation>
    <subcellularLocation>
        <location evidence="1">Plastid</location>
        <location evidence="1">Chloroplast</location>
    </subcellularLocation>
</comment>